<reference evidence="1 2" key="1">
    <citation type="submission" date="2020-10" db="EMBL/GenBank/DDBJ databases">
        <title>Connecting structure to function with the recovery of over 1000 high-quality activated sludge metagenome-assembled genomes encoding full-length rRNA genes using long-read sequencing.</title>
        <authorList>
            <person name="Singleton C.M."/>
            <person name="Petriglieri F."/>
            <person name="Kristensen J.M."/>
            <person name="Kirkegaard R.H."/>
            <person name="Michaelsen T.Y."/>
            <person name="Andersen M.H."/>
            <person name="Karst S.M."/>
            <person name="Dueholm M.S."/>
            <person name="Nielsen P.H."/>
            <person name="Albertsen M."/>
        </authorList>
    </citation>
    <scope>NUCLEOTIDE SEQUENCE [LARGE SCALE GENOMIC DNA]</scope>
    <source>
        <strain evidence="1">Fred_18-Q3-R57-64_BAT3C.720</strain>
    </source>
</reference>
<accession>A0A935T6T8</accession>
<dbReference type="Proteomes" id="UP000706151">
    <property type="component" value="Unassembled WGS sequence"/>
</dbReference>
<name>A0A935T6T8_9PROT</name>
<sequence>MSIETNYSIPFIAALALREKQIQQNYRPIIAVHKWFARRPGSLFRGLLLSEFVNRPVTDTYYRANSLDGITIADPFMGGGTPLLEANRLGCSVIGIDVNPMAVWVVREEIDALEMRVYQNAVDDLMQHLSEQLGDLYKTRCPITGREDANAKYFLWVKTGTCIACHNDFDLFPTYVVAEDARHTSYVLVCPSCGDLNEVDDHNHPGRCDCGTQLATEGPIKRNKGACPHCGHINGAPFHGNGPPPHRLYAIEYYNPDLKGRPGRLFKKPDAEDAARVNKALDRLRVMKTEYVPDDVIPNGDETARLHRWGYDRFRELFNPRQLLALETAARYIAKVKDKRLRRALATNFSDLLRYQNMICRYDAMALKSLDVFSIHGFPVGYLQAESNFLGIRGATGLPVGSGGWTNITDKYAKAKRYCTNPFEVAFDGKKKSVLPISGEWIGEYNPEHPEAHRRDIDVRCASSTEMDLPAKSLDAVFTDPPYYGMVQYGELMHFCYVWLRKLMGSTFPGLEPETTCHAQELTGNDTAARDIAHFANGLAAVYRRIAAALKSGAPLVFTYHHNKQEAYLAVGMAILDAGLTCSASLPCPAEMGGSIHIHGTASSIVDTVFVCRDRGDARRHWLFDDAEHLATIIARELDELRVAGMTPTPGDIRCIAFGHITRMAIWNLRPTWDASQATEWKLALIRRTMDAIATVSDTTEKLAGLSAPDQANVSCSFAQQKARSEFDAIAF</sequence>
<organism evidence="1 2">
    <name type="scientific">Candidatus Accumulibacter affinis</name>
    <dbReference type="NCBI Taxonomy" id="2954384"/>
    <lineage>
        <taxon>Bacteria</taxon>
        <taxon>Pseudomonadati</taxon>
        <taxon>Pseudomonadota</taxon>
        <taxon>Betaproteobacteria</taxon>
        <taxon>Candidatus Accumulibacter</taxon>
    </lineage>
</organism>
<evidence type="ECO:0000313" key="2">
    <source>
        <dbReference type="Proteomes" id="UP000706151"/>
    </source>
</evidence>
<evidence type="ECO:0000313" key="1">
    <source>
        <dbReference type="EMBL" id="MBK7952636.1"/>
    </source>
</evidence>
<dbReference type="InterPro" id="IPR002052">
    <property type="entry name" value="DNA_methylase_N6_adenine_CS"/>
</dbReference>
<dbReference type="EMBL" id="JADJOT010000001">
    <property type="protein sequence ID" value="MBK7952636.1"/>
    <property type="molecule type" value="Genomic_DNA"/>
</dbReference>
<gene>
    <name evidence="1" type="ORF">IPK02_00965</name>
</gene>
<dbReference type="InterPro" id="IPR029063">
    <property type="entry name" value="SAM-dependent_MTases_sf"/>
</dbReference>
<proteinExistence type="predicted"/>
<dbReference type="AlphaFoldDB" id="A0A935T6T8"/>
<dbReference type="PROSITE" id="PS00092">
    <property type="entry name" value="N6_MTASE"/>
    <property type="match status" value="1"/>
</dbReference>
<dbReference type="GO" id="GO:0003676">
    <property type="term" value="F:nucleic acid binding"/>
    <property type="evidence" value="ECO:0007669"/>
    <property type="project" value="InterPro"/>
</dbReference>
<dbReference type="SUPFAM" id="SSF53335">
    <property type="entry name" value="S-adenosyl-L-methionine-dependent methyltransferases"/>
    <property type="match status" value="2"/>
</dbReference>
<dbReference type="GO" id="GO:0008168">
    <property type="term" value="F:methyltransferase activity"/>
    <property type="evidence" value="ECO:0007669"/>
    <property type="project" value="InterPro"/>
</dbReference>
<comment type="caution">
    <text evidence="1">The sequence shown here is derived from an EMBL/GenBank/DDBJ whole genome shotgun (WGS) entry which is preliminary data.</text>
</comment>
<protein>
    <submittedName>
        <fullName evidence="1">DUF1156 domain-containing protein</fullName>
    </submittedName>
</protein>
<dbReference type="GO" id="GO:0032259">
    <property type="term" value="P:methylation"/>
    <property type="evidence" value="ECO:0007669"/>
    <property type="project" value="InterPro"/>
</dbReference>
<dbReference type="Gene3D" id="3.40.50.150">
    <property type="entry name" value="Vaccinia Virus protein VP39"/>
    <property type="match status" value="2"/>
</dbReference>